<proteinExistence type="predicted"/>
<evidence type="ECO:0008006" key="3">
    <source>
        <dbReference type="Google" id="ProtNLM"/>
    </source>
</evidence>
<evidence type="ECO:0000313" key="1">
    <source>
        <dbReference type="EMBL" id="MBD8498001.1"/>
    </source>
</evidence>
<evidence type="ECO:0000313" key="2">
    <source>
        <dbReference type="Proteomes" id="UP000634529"/>
    </source>
</evidence>
<sequence>MKNFKIHLVWFTIVLFITGTTVVASNEWVLTKYEGSIFFEGKELGNHPNMPFLQKDGLTYIPIRSIENASIGFTRYDSANKNIYIDMFNSIDGVGGSSNLYAESENALFHLRINSSKKRYNVGEQLAIWSVLSNKSGEQAKLHHGSPLLHYYVQDAKGSIFGETRALALRTSDITPHFQEVRSWSRFVAYQYNRGSSPRYDLEGGEEIFKKEITRPLHLPAGTYTIGVVAEYRMASDDPTKSIMDLPGHRLESSIQITIE</sequence>
<organism evidence="1 2">
    <name type="scientific">Paenibacillus arenosi</name>
    <dbReference type="NCBI Taxonomy" id="2774142"/>
    <lineage>
        <taxon>Bacteria</taxon>
        <taxon>Bacillati</taxon>
        <taxon>Bacillota</taxon>
        <taxon>Bacilli</taxon>
        <taxon>Bacillales</taxon>
        <taxon>Paenibacillaceae</taxon>
        <taxon>Paenibacillus</taxon>
    </lineage>
</organism>
<reference evidence="1 2" key="1">
    <citation type="submission" date="2020-09" db="EMBL/GenBank/DDBJ databases">
        <title>Paenibacillus sp. CAU 1523 isolated from sand of Haeundae Beach.</title>
        <authorList>
            <person name="Kim W."/>
        </authorList>
    </citation>
    <scope>NUCLEOTIDE SEQUENCE [LARGE SCALE GENOMIC DNA]</scope>
    <source>
        <strain evidence="1 2">CAU 1523</strain>
    </source>
</reference>
<keyword evidence="2" id="KW-1185">Reference proteome</keyword>
<gene>
    <name evidence="1" type="ORF">IFO66_06740</name>
</gene>
<dbReference type="Proteomes" id="UP000634529">
    <property type="component" value="Unassembled WGS sequence"/>
</dbReference>
<protein>
    <recommendedName>
        <fullName evidence="3">Copper amine oxidase-like N-terminal domain-containing protein</fullName>
    </recommendedName>
</protein>
<name>A0ABR9AV51_9BACL</name>
<comment type="caution">
    <text evidence="1">The sequence shown here is derived from an EMBL/GenBank/DDBJ whole genome shotgun (WGS) entry which is preliminary data.</text>
</comment>
<accession>A0ABR9AV51</accession>
<dbReference type="EMBL" id="JACYTN010000003">
    <property type="protein sequence ID" value="MBD8498001.1"/>
    <property type="molecule type" value="Genomic_DNA"/>
</dbReference>
<dbReference type="RefSeq" id="WP_192024404.1">
    <property type="nucleotide sequence ID" value="NZ_JACYTN010000003.1"/>
</dbReference>